<comment type="caution">
    <text evidence="2">The sequence shown here is derived from an EMBL/GenBank/DDBJ whole genome shotgun (WGS) entry which is preliminary data.</text>
</comment>
<reference evidence="2 3" key="1">
    <citation type="journal article" date="2013" name="Proc. Natl. Acad. Sci. U.S.A.">
        <title>Candidate phylum TM6 genome recovered from a hospital sink biofilm provides genomic insights into this uncultivated phylum.</title>
        <authorList>
            <person name="McLean J.S."/>
            <person name="Lombardo M.J."/>
            <person name="Badger J.H."/>
            <person name="Edlund A."/>
            <person name="Novotny M."/>
            <person name="Yee-Greenbaum J."/>
            <person name="Vyahhi N."/>
            <person name="Hall A.P."/>
            <person name="Yang Y."/>
            <person name="Dupont C.L."/>
            <person name="Ziegler M.G."/>
            <person name="Chitsaz H."/>
            <person name="Allen A.E."/>
            <person name="Yooseph S."/>
            <person name="Tesler G."/>
            <person name="Pevzner P.A."/>
            <person name="Friedman R.M."/>
            <person name="Nealson K.H."/>
            <person name="Venter J.C."/>
            <person name="Lasken R.S."/>
        </authorList>
    </citation>
    <scope>NUCLEOTIDE SEQUENCE [LARGE SCALE GENOMIC DNA]</scope>
    <source>
        <strain evidence="2 3">TM6SC1</strain>
    </source>
</reference>
<proteinExistence type="predicted"/>
<name>A0A0D2I0W4_9BACT</name>
<keyword evidence="3" id="KW-1185">Reference proteome</keyword>
<evidence type="ECO:0000256" key="1">
    <source>
        <dbReference type="SAM" id="SignalP"/>
    </source>
</evidence>
<keyword evidence="1" id="KW-0732">Signal</keyword>
<feature type="chain" id="PRO_5002244115" evidence="1">
    <location>
        <begin position="19"/>
        <end position="131"/>
    </location>
</feature>
<dbReference type="AlphaFoldDB" id="A0A0D2I0W4"/>
<protein>
    <submittedName>
        <fullName evidence="2">Uncharacterized protein</fullName>
    </submittedName>
</protein>
<sequence length="131" mass="14593">MNYKYLSALLILSTMAYAKQALKFDMMVYVNGAKVGHPNFVITDNQTATVAVLEKNNTSDAQKNVQDTYRIDVKMVSHDARGALVDIKIHPSSVPCDQVPPCCRQLLDWGVIQEFNCPEHPVSILITAVQQ</sequence>
<evidence type="ECO:0000313" key="3">
    <source>
        <dbReference type="Proteomes" id="UP000032214"/>
    </source>
</evidence>
<dbReference type="EMBL" id="ARQD01000007">
    <property type="protein sequence ID" value="KIX84870.1"/>
    <property type="molecule type" value="Genomic_DNA"/>
</dbReference>
<organism evidence="2 3">
    <name type="scientific">candidate division TM6 bacterium JCVI TM6SC1</name>
    <dbReference type="NCBI Taxonomy" id="1306947"/>
    <lineage>
        <taxon>Bacteria</taxon>
        <taxon>Candidatus Babelota</taxon>
        <taxon>Vermiphilus</taxon>
    </lineage>
</organism>
<dbReference type="Proteomes" id="UP000032214">
    <property type="component" value="Unassembled WGS sequence"/>
</dbReference>
<accession>A0A0D2I0W4</accession>
<evidence type="ECO:0000313" key="2">
    <source>
        <dbReference type="EMBL" id="KIX84870.1"/>
    </source>
</evidence>
<feature type="signal peptide" evidence="1">
    <location>
        <begin position="1"/>
        <end position="18"/>
    </location>
</feature>
<gene>
    <name evidence="2" type="ORF">J120_05095</name>
</gene>